<dbReference type="InterPro" id="IPR005586">
    <property type="entry name" value="ABC_trans_aux"/>
</dbReference>
<keyword evidence="1" id="KW-0732">Signal</keyword>
<name>A0A0U2JJ94_9ALTE</name>
<keyword evidence="4" id="KW-1185">Reference proteome</keyword>
<reference evidence="3 4" key="1">
    <citation type="submission" date="2015-12" db="EMBL/GenBank/DDBJ databases">
        <title>Complete genome of Lacimicrobium alkaliphilum KCTC 32984.</title>
        <authorList>
            <person name="Kim S.-G."/>
            <person name="Lee Y.-J."/>
        </authorList>
    </citation>
    <scope>NUCLEOTIDE SEQUENCE [LARGE SCALE GENOMIC DNA]</scope>
    <source>
        <strain evidence="3 4">YelD216</strain>
    </source>
</reference>
<accession>A0A0U2JJ94</accession>
<organism evidence="3 4">
    <name type="scientific">Lacimicrobium alkaliphilum</name>
    <dbReference type="NCBI Taxonomy" id="1526571"/>
    <lineage>
        <taxon>Bacteria</taxon>
        <taxon>Pseudomonadati</taxon>
        <taxon>Pseudomonadota</taxon>
        <taxon>Gammaproteobacteria</taxon>
        <taxon>Alteromonadales</taxon>
        <taxon>Alteromonadaceae</taxon>
        <taxon>Lacimicrobium</taxon>
    </lineage>
</organism>
<dbReference type="Pfam" id="PF03886">
    <property type="entry name" value="ABC_trans_aux"/>
    <property type="match status" value="1"/>
</dbReference>
<evidence type="ECO:0000313" key="4">
    <source>
        <dbReference type="Proteomes" id="UP000068447"/>
    </source>
</evidence>
<evidence type="ECO:0000259" key="2">
    <source>
        <dbReference type="Pfam" id="PF03886"/>
    </source>
</evidence>
<dbReference type="KEGG" id="lal:AT746_13105"/>
<dbReference type="PROSITE" id="PS51257">
    <property type="entry name" value="PROKAR_LIPOPROTEIN"/>
    <property type="match status" value="1"/>
</dbReference>
<dbReference type="AlphaFoldDB" id="A0A0U2JJ94"/>
<gene>
    <name evidence="3" type="ORF">AT746_13105</name>
</gene>
<dbReference type="EMBL" id="CP013650">
    <property type="protein sequence ID" value="ALS99110.1"/>
    <property type="molecule type" value="Genomic_DNA"/>
</dbReference>
<feature type="chain" id="PRO_5006830892" description="ABC-type transport auxiliary lipoprotein component domain-containing protein" evidence="1">
    <location>
        <begin position="20"/>
        <end position="198"/>
    </location>
</feature>
<dbReference type="SUPFAM" id="SSF159594">
    <property type="entry name" value="XCC0632-like"/>
    <property type="match status" value="1"/>
</dbReference>
<feature type="signal peptide" evidence="1">
    <location>
        <begin position="1"/>
        <end position="19"/>
    </location>
</feature>
<proteinExistence type="predicted"/>
<sequence>MKTPFILLLTLLLYACSSAPPGISYYVLDGPGQPMSAINSNAATVTLASLTLPDYLRQDGLVMQLGPNQLHMSDRHYWAQSMSAGIESVLLKQLNGDNASFQLLSVTDPGVLQSQYQLHIQFFHLLIEQQNAVRLQASYWLTGNDNPSPVLHGHSDISLELTDDGYPHAVAKMHQTLIRFSQQISEDLGTLITENKTH</sequence>
<evidence type="ECO:0000313" key="3">
    <source>
        <dbReference type="EMBL" id="ALS99110.1"/>
    </source>
</evidence>
<dbReference type="STRING" id="1526571.AT746_13105"/>
<protein>
    <recommendedName>
        <fullName evidence="2">ABC-type transport auxiliary lipoprotein component domain-containing protein</fullName>
    </recommendedName>
</protein>
<dbReference type="OrthoDB" id="6198336at2"/>
<evidence type="ECO:0000256" key="1">
    <source>
        <dbReference type="SAM" id="SignalP"/>
    </source>
</evidence>
<dbReference type="RefSeq" id="WP_062481010.1">
    <property type="nucleotide sequence ID" value="NZ_CP013650.1"/>
</dbReference>
<dbReference type="Gene3D" id="3.40.50.10610">
    <property type="entry name" value="ABC-type transport auxiliary lipoprotein component"/>
    <property type="match status" value="1"/>
</dbReference>
<dbReference type="Proteomes" id="UP000068447">
    <property type="component" value="Chromosome"/>
</dbReference>
<feature type="domain" description="ABC-type transport auxiliary lipoprotein component" evidence="2">
    <location>
        <begin position="26"/>
        <end position="184"/>
    </location>
</feature>